<name>A0A8D8VWK4_9HEMI</name>
<sequence>MQISLYFHKVHKIERHLSELNKQIVVKHNKPAQKLDMFILLGFPYHEAKISFILGTATIPFTLGESFQHLSVTVVQFLRRGNEFNVCQQDHPELQHDVESLARIHGGSEAGHLIHDKD</sequence>
<organism evidence="1">
    <name type="scientific">Cacopsylla melanoneura</name>
    <dbReference type="NCBI Taxonomy" id="428564"/>
    <lineage>
        <taxon>Eukaryota</taxon>
        <taxon>Metazoa</taxon>
        <taxon>Ecdysozoa</taxon>
        <taxon>Arthropoda</taxon>
        <taxon>Hexapoda</taxon>
        <taxon>Insecta</taxon>
        <taxon>Pterygota</taxon>
        <taxon>Neoptera</taxon>
        <taxon>Paraneoptera</taxon>
        <taxon>Hemiptera</taxon>
        <taxon>Sternorrhyncha</taxon>
        <taxon>Psylloidea</taxon>
        <taxon>Psyllidae</taxon>
        <taxon>Psyllinae</taxon>
        <taxon>Cacopsylla</taxon>
    </lineage>
</organism>
<dbReference type="AlphaFoldDB" id="A0A8D8VWK4"/>
<dbReference type="EMBL" id="HBUF01102285">
    <property type="protein sequence ID" value="CAG6638353.1"/>
    <property type="molecule type" value="Transcribed_RNA"/>
</dbReference>
<reference evidence="1" key="1">
    <citation type="submission" date="2021-05" db="EMBL/GenBank/DDBJ databases">
        <authorList>
            <person name="Alioto T."/>
            <person name="Alioto T."/>
            <person name="Gomez Garrido J."/>
        </authorList>
    </citation>
    <scope>NUCLEOTIDE SEQUENCE</scope>
</reference>
<accession>A0A8D8VWK4</accession>
<proteinExistence type="predicted"/>
<evidence type="ECO:0000313" key="1">
    <source>
        <dbReference type="EMBL" id="CAG6638353.1"/>
    </source>
</evidence>
<protein>
    <submittedName>
        <fullName evidence="1">Uncharacterized protein</fullName>
    </submittedName>
</protein>